<dbReference type="Pfam" id="PF02729">
    <property type="entry name" value="OTCace_N"/>
    <property type="match status" value="1"/>
</dbReference>
<keyword evidence="4 7" id="KW-0665">Pyrimidine biosynthesis</keyword>
<comment type="subunit">
    <text evidence="7">Heterooligomer of catalytic and regulatory chains.</text>
</comment>
<name>A0A2R6ACL7_9ARCH</name>
<dbReference type="PANTHER" id="PTHR45753">
    <property type="entry name" value="ORNITHINE CARBAMOYLTRANSFERASE, MITOCHONDRIAL"/>
    <property type="match status" value="1"/>
</dbReference>
<protein>
    <recommendedName>
        <fullName evidence="7">Aspartate carbamoyltransferase</fullName>
        <ecNumber evidence="7">2.1.3.2</ecNumber>
    </recommendedName>
    <alternativeName>
        <fullName evidence="7">Aspartate transcarbamylase</fullName>
        <shortName evidence="7">ATCase</shortName>
    </alternativeName>
</protein>
<dbReference type="FunFam" id="3.40.50.1370:FF:000002">
    <property type="entry name" value="Aspartate carbamoyltransferase 2"/>
    <property type="match status" value="1"/>
</dbReference>
<dbReference type="EMBL" id="NEXC01000009">
    <property type="protein sequence ID" value="PSN84043.1"/>
    <property type="molecule type" value="Genomic_DNA"/>
</dbReference>
<dbReference type="EC" id="2.1.3.2" evidence="7"/>
<evidence type="ECO:0000256" key="6">
    <source>
        <dbReference type="ARBA" id="ARBA00048859"/>
    </source>
</evidence>
<evidence type="ECO:0000256" key="2">
    <source>
        <dbReference type="ARBA" id="ARBA00008896"/>
    </source>
</evidence>
<feature type="binding site" evidence="7">
    <location>
        <position position="269"/>
    </location>
    <ligand>
        <name>carbamoyl phosphate</name>
        <dbReference type="ChEBI" id="CHEBI:58228"/>
    </ligand>
</feature>
<comment type="catalytic activity">
    <reaction evidence="6 7">
        <text>carbamoyl phosphate + L-aspartate = N-carbamoyl-L-aspartate + phosphate + H(+)</text>
        <dbReference type="Rhea" id="RHEA:20013"/>
        <dbReference type="ChEBI" id="CHEBI:15378"/>
        <dbReference type="ChEBI" id="CHEBI:29991"/>
        <dbReference type="ChEBI" id="CHEBI:32814"/>
        <dbReference type="ChEBI" id="CHEBI:43474"/>
        <dbReference type="ChEBI" id="CHEBI:58228"/>
        <dbReference type="EC" id="2.1.3.2"/>
    </reaction>
</comment>
<dbReference type="GO" id="GO:0006207">
    <property type="term" value="P:'de novo' pyrimidine nucleobase biosynthetic process"/>
    <property type="evidence" value="ECO:0007669"/>
    <property type="project" value="InterPro"/>
</dbReference>
<evidence type="ECO:0000256" key="3">
    <source>
        <dbReference type="ARBA" id="ARBA00022679"/>
    </source>
</evidence>
<evidence type="ECO:0000256" key="1">
    <source>
        <dbReference type="ARBA" id="ARBA00004852"/>
    </source>
</evidence>
<feature type="domain" description="Aspartate/ornithine carbamoyltransferase Asp/Orn-binding" evidence="8">
    <location>
        <begin position="156"/>
        <end position="303"/>
    </location>
</feature>
<accession>A0A2R6ACL7</accession>
<evidence type="ECO:0000259" key="8">
    <source>
        <dbReference type="Pfam" id="PF00185"/>
    </source>
</evidence>
<reference evidence="10 11" key="1">
    <citation type="submission" date="2017-04" db="EMBL/GenBank/DDBJ databases">
        <title>Novel microbial lineages endemic to geothermal iron-oxide mats fill important gaps in the evolutionary history of Archaea.</title>
        <authorList>
            <person name="Jay Z.J."/>
            <person name="Beam J.P."/>
            <person name="Dlakic M."/>
            <person name="Rusch D.B."/>
            <person name="Kozubal M.A."/>
            <person name="Inskeep W.P."/>
        </authorList>
    </citation>
    <scope>NUCLEOTIDE SEQUENCE [LARGE SCALE GENOMIC DNA]</scope>
    <source>
        <strain evidence="10">OSP_D</strain>
    </source>
</reference>
<dbReference type="InterPro" id="IPR036901">
    <property type="entry name" value="Asp/Orn_carbamoylTrfase_sf"/>
</dbReference>
<dbReference type="GO" id="GO:0004070">
    <property type="term" value="F:aspartate carbamoyltransferase activity"/>
    <property type="evidence" value="ECO:0007669"/>
    <property type="project" value="UniProtKB-UniRule"/>
</dbReference>
<feature type="binding site" evidence="7">
    <location>
        <position position="268"/>
    </location>
    <ligand>
        <name>carbamoyl phosphate</name>
        <dbReference type="ChEBI" id="CHEBI:58228"/>
    </ligand>
</feature>
<dbReference type="Gene3D" id="3.40.50.1370">
    <property type="entry name" value="Aspartate/ornithine carbamoyltransferase"/>
    <property type="match status" value="2"/>
</dbReference>
<comment type="similarity">
    <text evidence="2 7">Belongs to the aspartate/ornithine carbamoyltransferase superfamily. ATCase family.</text>
</comment>
<feature type="domain" description="Aspartate/ornithine carbamoyltransferase carbamoyl-P binding" evidence="9">
    <location>
        <begin position="11"/>
        <end position="148"/>
    </location>
</feature>
<dbReference type="PRINTS" id="PR00100">
    <property type="entry name" value="AOTCASE"/>
</dbReference>
<feature type="binding site" evidence="7">
    <location>
        <position position="87"/>
    </location>
    <ligand>
        <name>L-aspartate</name>
        <dbReference type="ChEBI" id="CHEBI:29991"/>
    </ligand>
</feature>
<dbReference type="NCBIfam" id="TIGR00670">
    <property type="entry name" value="asp_carb_tr"/>
    <property type="match status" value="1"/>
</dbReference>
<evidence type="ECO:0000259" key="9">
    <source>
        <dbReference type="Pfam" id="PF02729"/>
    </source>
</evidence>
<dbReference type="InterPro" id="IPR002082">
    <property type="entry name" value="Asp_carbamoyltransf"/>
</dbReference>
<dbReference type="PANTHER" id="PTHR45753:SF6">
    <property type="entry name" value="ASPARTATE CARBAMOYLTRANSFERASE"/>
    <property type="match status" value="1"/>
</dbReference>
<dbReference type="GO" id="GO:0044205">
    <property type="term" value="P:'de novo' UMP biosynthetic process"/>
    <property type="evidence" value="ECO:0007669"/>
    <property type="project" value="UniProtKB-UniRule"/>
</dbReference>
<comment type="pathway">
    <text evidence="1 7">Pyrimidine metabolism; UMP biosynthesis via de novo pathway; (S)-dihydroorotate from bicarbonate: step 2/3.</text>
</comment>
<comment type="caution">
    <text evidence="10">The sequence shown here is derived from an EMBL/GenBank/DDBJ whole genome shotgun (WGS) entry which is preliminary data.</text>
</comment>
<dbReference type="SUPFAM" id="SSF53671">
    <property type="entry name" value="Aspartate/ornithine carbamoyltransferase"/>
    <property type="match status" value="1"/>
</dbReference>
<feature type="binding site" evidence="7">
    <location>
        <position position="108"/>
    </location>
    <ligand>
        <name>carbamoyl phosphate</name>
        <dbReference type="ChEBI" id="CHEBI:58228"/>
    </ligand>
</feature>
<dbReference type="GO" id="GO:0016597">
    <property type="term" value="F:amino acid binding"/>
    <property type="evidence" value="ECO:0007669"/>
    <property type="project" value="InterPro"/>
</dbReference>
<feature type="binding site" evidence="7">
    <location>
        <position position="60"/>
    </location>
    <ligand>
        <name>carbamoyl phosphate</name>
        <dbReference type="ChEBI" id="CHEBI:58228"/>
    </ligand>
</feature>
<feature type="binding site" evidence="7">
    <location>
        <position position="139"/>
    </location>
    <ligand>
        <name>carbamoyl phosphate</name>
        <dbReference type="ChEBI" id="CHEBI:58228"/>
    </ligand>
</feature>
<dbReference type="InterPro" id="IPR006130">
    <property type="entry name" value="Asp/Orn_carbamoylTrfase"/>
</dbReference>
<comment type="function">
    <text evidence="5 7">Catalyzes the condensation of carbamoyl phosphate and aspartate to form carbamoyl aspartate and inorganic phosphate, the committed step in the de novo pyrimidine nucleotide biosynthesis pathway.</text>
</comment>
<dbReference type="NCBIfam" id="NF002032">
    <property type="entry name" value="PRK00856.1"/>
    <property type="match status" value="1"/>
</dbReference>
<gene>
    <name evidence="7" type="primary">pyrB</name>
    <name evidence="10" type="ORF">B9Q01_02595</name>
</gene>
<evidence type="ECO:0000256" key="7">
    <source>
        <dbReference type="HAMAP-Rule" id="MF_00001"/>
    </source>
</evidence>
<sequence length="309" mass="34600">MAKNRASWSKRDVISILDFSREELELLFEETDKFVTQEKAPNTLSEKIVATAFFEPSTRTRLSFSVAALRLGAKVIDLSPDVSSLLKGESFADTISMLEGYADLIVLRHPSEGAALFAAELCEKPVINGGDGSQHHPTQAMLDIYTVSRTLGQIDGLVYAVVGDLKYSRTASSLLYALTKFKPKMVHLVSPEALALRKEVYQRLKEVSLPMEVHSSIEEVISQVDVIYLTRIQKERFADPDEYKRLKGSYVITKSLLEKSHAIVLHPLPRLEELPYEVDRTPNAAYIKQAHWGVPLRMALLNLILGDSQ</sequence>
<evidence type="ECO:0000256" key="5">
    <source>
        <dbReference type="ARBA" id="ARBA00043884"/>
    </source>
</evidence>
<evidence type="ECO:0000313" key="10">
    <source>
        <dbReference type="EMBL" id="PSN84043.1"/>
    </source>
</evidence>
<dbReference type="InterPro" id="IPR006132">
    <property type="entry name" value="Asp/Orn_carbamoyltranf_P-bd"/>
</dbReference>
<dbReference type="PRINTS" id="PR00101">
    <property type="entry name" value="ATCASE"/>
</dbReference>
<proteinExistence type="inferred from homology"/>
<keyword evidence="3 7" id="KW-0808">Transferase</keyword>
<evidence type="ECO:0000256" key="4">
    <source>
        <dbReference type="ARBA" id="ARBA00022975"/>
    </source>
</evidence>
<feature type="binding site" evidence="7">
    <location>
        <position position="169"/>
    </location>
    <ligand>
        <name>L-aspartate</name>
        <dbReference type="ChEBI" id="CHEBI:29991"/>
    </ligand>
</feature>
<feature type="binding site" evidence="7">
    <location>
        <position position="59"/>
    </location>
    <ligand>
        <name>carbamoyl phosphate</name>
        <dbReference type="ChEBI" id="CHEBI:58228"/>
    </ligand>
</feature>
<feature type="binding site" evidence="7">
    <location>
        <position position="136"/>
    </location>
    <ligand>
        <name>carbamoyl phosphate</name>
        <dbReference type="ChEBI" id="CHEBI:58228"/>
    </ligand>
</feature>
<organism evidence="10 11">
    <name type="scientific">Candidatus Marsarchaeota G1 archaeon OSP_D</name>
    <dbReference type="NCBI Taxonomy" id="1978155"/>
    <lineage>
        <taxon>Archaea</taxon>
        <taxon>Candidatus Marsarchaeota</taxon>
        <taxon>Candidatus Marsarchaeota group 1</taxon>
    </lineage>
</organism>
<evidence type="ECO:0000313" key="11">
    <source>
        <dbReference type="Proteomes" id="UP000240880"/>
    </source>
</evidence>
<dbReference type="Pfam" id="PF00185">
    <property type="entry name" value="OTCace"/>
    <property type="match status" value="1"/>
</dbReference>
<dbReference type="GO" id="GO:0006520">
    <property type="term" value="P:amino acid metabolic process"/>
    <property type="evidence" value="ECO:0007669"/>
    <property type="project" value="InterPro"/>
</dbReference>
<dbReference type="HAMAP" id="MF_00001">
    <property type="entry name" value="Asp_carb_tr"/>
    <property type="match status" value="1"/>
</dbReference>
<dbReference type="AlphaFoldDB" id="A0A2R6ACL7"/>
<dbReference type="UniPathway" id="UPA00070">
    <property type="reaction ID" value="UER00116"/>
</dbReference>
<feature type="binding site" evidence="7">
    <location>
        <position position="231"/>
    </location>
    <ligand>
        <name>L-aspartate</name>
        <dbReference type="ChEBI" id="CHEBI:29991"/>
    </ligand>
</feature>
<dbReference type="InterPro" id="IPR006131">
    <property type="entry name" value="Asp_carbamoyltransf_Asp/Orn-bd"/>
</dbReference>
<dbReference type="PROSITE" id="PS00097">
    <property type="entry name" value="CARBAMOYLTRANSFERASE"/>
    <property type="match status" value="1"/>
</dbReference>
<dbReference type="Proteomes" id="UP000240880">
    <property type="component" value="Unassembled WGS sequence"/>
</dbReference>